<sequence length="67" mass="7471">MGPRVAEFFVSALVLLTPLLWVTDGRDIDVCYGLNGTNLPSPNDVINLYKTCQIDNIRIYEPFPLSA</sequence>
<feature type="chain" id="PRO_5039708821" description="glucan endo-1,3-beta-D-glucosidase" evidence="7">
    <location>
        <begin position="26"/>
        <end position="67"/>
    </location>
</feature>
<evidence type="ECO:0000256" key="6">
    <source>
        <dbReference type="RuleBase" id="RU004335"/>
    </source>
</evidence>
<keyword evidence="5" id="KW-0326">Glycosidase</keyword>
<comment type="caution">
    <text evidence="8">The sequence shown here is derived from an EMBL/GenBank/DDBJ whole genome shotgun (WGS) entry which is preliminary data.</text>
</comment>
<evidence type="ECO:0000256" key="1">
    <source>
        <dbReference type="ARBA" id="ARBA00000382"/>
    </source>
</evidence>
<comment type="similarity">
    <text evidence="2 6">Belongs to the glycosyl hydrolase 17 family.</text>
</comment>
<name>A0A9D3UUQ2_9ROSI</name>
<keyword evidence="7" id="KW-0732">Signal</keyword>
<comment type="catalytic activity">
    <reaction evidence="1">
        <text>Hydrolysis of (1-&gt;3)-beta-D-glucosidic linkages in (1-&gt;3)-beta-D-glucans.</text>
        <dbReference type="EC" id="3.2.1.39"/>
    </reaction>
</comment>
<dbReference type="GO" id="GO:0005975">
    <property type="term" value="P:carbohydrate metabolic process"/>
    <property type="evidence" value="ECO:0007669"/>
    <property type="project" value="InterPro"/>
</dbReference>
<keyword evidence="4" id="KW-0378">Hydrolase</keyword>
<evidence type="ECO:0000256" key="7">
    <source>
        <dbReference type="SAM" id="SignalP"/>
    </source>
</evidence>
<protein>
    <recommendedName>
        <fullName evidence="3">glucan endo-1,3-beta-D-glucosidase</fullName>
        <ecNumber evidence="3">3.2.1.39</ecNumber>
    </recommendedName>
</protein>
<evidence type="ECO:0000256" key="2">
    <source>
        <dbReference type="ARBA" id="ARBA00008773"/>
    </source>
</evidence>
<dbReference type="InterPro" id="IPR000490">
    <property type="entry name" value="Glyco_hydro_17"/>
</dbReference>
<keyword evidence="9" id="KW-1185">Reference proteome</keyword>
<dbReference type="AlphaFoldDB" id="A0A9D3UUQ2"/>
<dbReference type="Proteomes" id="UP000828251">
    <property type="component" value="Unassembled WGS sequence"/>
</dbReference>
<dbReference type="OrthoDB" id="941679at2759"/>
<feature type="signal peptide" evidence="7">
    <location>
        <begin position="1"/>
        <end position="25"/>
    </location>
</feature>
<organism evidence="8 9">
    <name type="scientific">Gossypium stocksii</name>
    <dbReference type="NCBI Taxonomy" id="47602"/>
    <lineage>
        <taxon>Eukaryota</taxon>
        <taxon>Viridiplantae</taxon>
        <taxon>Streptophyta</taxon>
        <taxon>Embryophyta</taxon>
        <taxon>Tracheophyta</taxon>
        <taxon>Spermatophyta</taxon>
        <taxon>Magnoliopsida</taxon>
        <taxon>eudicotyledons</taxon>
        <taxon>Gunneridae</taxon>
        <taxon>Pentapetalae</taxon>
        <taxon>rosids</taxon>
        <taxon>malvids</taxon>
        <taxon>Malvales</taxon>
        <taxon>Malvaceae</taxon>
        <taxon>Malvoideae</taxon>
        <taxon>Gossypium</taxon>
    </lineage>
</organism>
<gene>
    <name evidence="8" type="ORF">J1N35_035580</name>
</gene>
<proteinExistence type="inferred from homology"/>
<dbReference type="GO" id="GO:0042973">
    <property type="term" value="F:glucan endo-1,3-beta-D-glucosidase activity"/>
    <property type="evidence" value="ECO:0007669"/>
    <property type="project" value="UniProtKB-EC"/>
</dbReference>
<evidence type="ECO:0000313" key="8">
    <source>
        <dbReference type="EMBL" id="KAH1057515.1"/>
    </source>
</evidence>
<dbReference type="EC" id="3.2.1.39" evidence="3"/>
<evidence type="ECO:0000256" key="4">
    <source>
        <dbReference type="ARBA" id="ARBA00022801"/>
    </source>
</evidence>
<dbReference type="EMBL" id="JAIQCV010000010">
    <property type="protein sequence ID" value="KAH1057515.1"/>
    <property type="molecule type" value="Genomic_DNA"/>
</dbReference>
<reference evidence="8 9" key="1">
    <citation type="journal article" date="2021" name="Plant Biotechnol. J.">
        <title>Multi-omics assisted identification of the key and species-specific regulatory components of drought-tolerant mechanisms in Gossypium stocksii.</title>
        <authorList>
            <person name="Yu D."/>
            <person name="Ke L."/>
            <person name="Zhang D."/>
            <person name="Wu Y."/>
            <person name="Sun Y."/>
            <person name="Mei J."/>
            <person name="Sun J."/>
            <person name="Sun Y."/>
        </authorList>
    </citation>
    <scope>NUCLEOTIDE SEQUENCE [LARGE SCALE GENOMIC DNA]</scope>
    <source>
        <strain evidence="9">cv. E1</strain>
        <tissue evidence="8">Leaf</tissue>
    </source>
</reference>
<accession>A0A9D3UUQ2</accession>
<evidence type="ECO:0000313" key="9">
    <source>
        <dbReference type="Proteomes" id="UP000828251"/>
    </source>
</evidence>
<evidence type="ECO:0000256" key="3">
    <source>
        <dbReference type="ARBA" id="ARBA00012780"/>
    </source>
</evidence>
<dbReference type="Pfam" id="PF00332">
    <property type="entry name" value="Glyco_hydro_17"/>
    <property type="match status" value="1"/>
</dbReference>
<evidence type="ECO:0000256" key="5">
    <source>
        <dbReference type="ARBA" id="ARBA00023295"/>
    </source>
</evidence>
<dbReference type="Gene3D" id="3.20.20.80">
    <property type="entry name" value="Glycosidases"/>
    <property type="match status" value="1"/>
</dbReference>